<sequence>MTRREKLIKRFLSIPKDFTWEELVTLLSGFGFEEVSTTGKTGGSRRRFLNDGGVIITLHEPHPQNILKRYQIEQIIKILQGEELL</sequence>
<dbReference type="GO" id="GO:0003729">
    <property type="term" value="F:mRNA binding"/>
    <property type="evidence" value="ECO:0007669"/>
    <property type="project" value="InterPro"/>
</dbReference>
<keyword evidence="2" id="KW-1185">Reference proteome</keyword>
<dbReference type="Proteomes" id="UP000593846">
    <property type="component" value="Chromosome"/>
</dbReference>
<dbReference type="SUPFAM" id="SSF54786">
    <property type="entry name" value="YcfA/nrd intein domain"/>
    <property type="match status" value="1"/>
</dbReference>
<evidence type="ECO:0000313" key="2">
    <source>
        <dbReference type="Proteomes" id="UP000593846"/>
    </source>
</evidence>
<dbReference type="AlphaFoldDB" id="A0A7S6U562"/>
<proteinExistence type="predicted"/>
<reference evidence="2" key="1">
    <citation type="submission" date="2020-10" db="EMBL/GenBank/DDBJ databases">
        <title>Genome-based taxonomic classification of the species Anabaenopsis elenkinii.</title>
        <authorList>
            <person name="Delbaje E."/>
            <person name="Andreote A.P.D."/>
            <person name="Pellegrinetti T.A."/>
            <person name="Cruz R.B."/>
            <person name="Branco L.H.Z."/>
            <person name="Fiore M.F."/>
        </authorList>
    </citation>
    <scope>NUCLEOTIDE SEQUENCE [LARGE SCALE GENOMIC DNA]</scope>
    <source>
        <strain evidence="2">CCIBt3563</strain>
    </source>
</reference>
<evidence type="ECO:0000313" key="1">
    <source>
        <dbReference type="EMBL" id="QOV22094.1"/>
    </source>
</evidence>
<organism evidence="1 2">
    <name type="scientific">Anabaenopsis elenkinii CCIBt3563</name>
    <dbReference type="NCBI Taxonomy" id="2779889"/>
    <lineage>
        <taxon>Bacteria</taxon>
        <taxon>Bacillati</taxon>
        <taxon>Cyanobacteriota</taxon>
        <taxon>Cyanophyceae</taxon>
        <taxon>Nostocales</taxon>
        <taxon>Nodulariaceae</taxon>
        <taxon>Anabaenopsis</taxon>
    </lineage>
</organism>
<dbReference type="Pfam" id="PF07927">
    <property type="entry name" value="HicA_toxin"/>
    <property type="match status" value="1"/>
</dbReference>
<name>A0A7S6U562_9CYAN</name>
<protein>
    <submittedName>
        <fullName evidence="1">Type II toxin-antitoxin system HicA family toxin</fullName>
    </submittedName>
</protein>
<dbReference type="EMBL" id="CP063311">
    <property type="protein sequence ID" value="QOV22094.1"/>
    <property type="molecule type" value="Genomic_DNA"/>
</dbReference>
<accession>A0A7S6U562</accession>
<gene>
    <name evidence="1" type="ORF">IM676_15540</name>
</gene>
<dbReference type="InterPro" id="IPR012933">
    <property type="entry name" value="HicA_mRNA_interferase"/>
</dbReference>
<dbReference type="KEGG" id="aee:IM676_15540"/>
<dbReference type="RefSeq" id="WP_200987732.1">
    <property type="nucleotide sequence ID" value="NZ_CP063311.1"/>
</dbReference>